<comment type="caution">
    <text evidence="2">The sequence shown here is derived from an EMBL/GenBank/DDBJ whole genome shotgun (WGS) entry which is preliminary data.</text>
</comment>
<proteinExistence type="predicted"/>
<reference evidence="2 3" key="1">
    <citation type="submission" date="2021-09" db="EMBL/GenBank/DDBJ databases">
        <title>Genomic insights and catalytic innovation underlie evolution of tropane alkaloids biosynthesis.</title>
        <authorList>
            <person name="Wang Y.-J."/>
            <person name="Tian T."/>
            <person name="Huang J.-P."/>
            <person name="Huang S.-X."/>
        </authorList>
    </citation>
    <scope>NUCLEOTIDE SEQUENCE [LARGE SCALE GENOMIC DNA]</scope>
    <source>
        <strain evidence="2">KIB-2018</strain>
        <tissue evidence="2">Leaf</tissue>
    </source>
</reference>
<sequence>MADDDEKWENSKSCRHEVGEEEEEEALSLCDLPVNWINDGGRSSKEEAPGTESNQDFDFSPWDVCQSTESEMCAADDIFFQGQILPLRLSLSSECNFNKFSKLDSFKPSRSISRSESMDHYSLVWSTSFSSRSSSSRSHKSSSSNGSSVAIKARVPKPRVSNQFLCHHQSPRPQIRLPISQLGGNPASYSTRKSSVWNILRRGLVRTPEMELQDLKVRNSAISRNSSSSSSSSNSNGHNNFSQIDVNDSSVKPCNSSQEKNLKKQRLISDKRRGLLSGCSCSVSVIKPAALNALIIRNSNSSTGNHVHNHVREPTDEKQKHLKIKIKNEKKMEGKQEGKQAMARHRTYEWIKEL</sequence>
<feature type="compositionally biased region" description="Polar residues" evidence="1">
    <location>
        <begin position="243"/>
        <end position="259"/>
    </location>
</feature>
<evidence type="ECO:0000313" key="2">
    <source>
        <dbReference type="EMBL" id="KAJ8769278.1"/>
    </source>
</evidence>
<feature type="region of interest" description="Disordered" evidence="1">
    <location>
        <begin position="40"/>
        <end position="59"/>
    </location>
</feature>
<evidence type="ECO:0000256" key="1">
    <source>
        <dbReference type="SAM" id="MobiDB-lite"/>
    </source>
</evidence>
<dbReference type="PANTHER" id="PTHR33922">
    <property type="entry name" value="OS01G0888066 PROTEIN-RELATED"/>
    <property type="match status" value="1"/>
</dbReference>
<organism evidence="2 3">
    <name type="scientific">Erythroxylum novogranatense</name>
    <dbReference type="NCBI Taxonomy" id="1862640"/>
    <lineage>
        <taxon>Eukaryota</taxon>
        <taxon>Viridiplantae</taxon>
        <taxon>Streptophyta</taxon>
        <taxon>Embryophyta</taxon>
        <taxon>Tracheophyta</taxon>
        <taxon>Spermatophyta</taxon>
        <taxon>Magnoliopsida</taxon>
        <taxon>eudicotyledons</taxon>
        <taxon>Gunneridae</taxon>
        <taxon>Pentapetalae</taxon>
        <taxon>rosids</taxon>
        <taxon>fabids</taxon>
        <taxon>Malpighiales</taxon>
        <taxon>Erythroxylaceae</taxon>
        <taxon>Erythroxylum</taxon>
    </lineage>
</organism>
<dbReference type="Proteomes" id="UP001159364">
    <property type="component" value="Linkage Group LG03"/>
</dbReference>
<protein>
    <submittedName>
        <fullName evidence="2">Uncharacterized protein</fullName>
    </submittedName>
</protein>
<feature type="region of interest" description="Disordered" evidence="1">
    <location>
        <begin position="130"/>
        <end position="153"/>
    </location>
</feature>
<feature type="region of interest" description="Disordered" evidence="1">
    <location>
        <begin position="216"/>
        <end position="265"/>
    </location>
</feature>
<feature type="compositionally biased region" description="Low complexity" evidence="1">
    <location>
        <begin position="219"/>
        <end position="242"/>
    </location>
</feature>
<evidence type="ECO:0000313" key="3">
    <source>
        <dbReference type="Proteomes" id="UP001159364"/>
    </source>
</evidence>
<feature type="compositionally biased region" description="Low complexity" evidence="1">
    <location>
        <begin position="130"/>
        <end position="148"/>
    </location>
</feature>
<gene>
    <name evidence="2" type="ORF">K2173_002482</name>
</gene>
<dbReference type="PANTHER" id="PTHR33922:SF2">
    <property type="entry name" value="OS07G0589600 PROTEIN"/>
    <property type="match status" value="1"/>
</dbReference>
<feature type="compositionally biased region" description="Basic and acidic residues" evidence="1">
    <location>
        <begin position="8"/>
        <end position="18"/>
    </location>
</feature>
<keyword evidence="3" id="KW-1185">Reference proteome</keyword>
<dbReference type="AlphaFoldDB" id="A0AAV8TU24"/>
<accession>A0AAV8TU24</accession>
<name>A0AAV8TU24_9ROSI</name>
<feature type="region of interest" description="Disordered" evidence="1">
    <location>
        <begin position="1"/>
        <end position="24"/>
    </location>
</feature>
<dbReference type="EMBL" id="JAIWQS010000003">
    <property type="protein sequence ID" value="KAJ8769278.1"/>
    <property type="molecule type" value="Genomic_DNA"/>
</dbReference>